<keyword evidence="3" id="KW-1185">Reference proteome</keyword>
<dbReference type="EMBL" id="CP026304">
    <property type="protein sequence ID" value="AVZ76267.1"/>
    <property type="molecule type" value="Genomic_DNA"/>
</dbReference>
<dbReference type="KEGG" id="slk:SLUN_32750"/>
<name>A0A2R4TB00_9ACTN</name>
<protein>
    <submittedName>
        <fullName evidence="2">Uncharacterized protein</fullName>
    </submittedName>
</protein>
<organism evidence="2 3">
    <name type="scientific">Streptomyces lunaelactis</name>
    <dbReference type="NCBI Taxonomy" id="1535768"/>
    <lineage>
        <taxon>Bacteria</taxon>
        <taxon>Bacillati</taxon>
        <taxon>Actinomycetota</taxon>
        <taxon>Actinomycetes</taxon>
        <taxon>Kitasatosporales</taxon>
        <taxon>Streptomycetaceae</taxon>
        <taxon>Streptomyces</taxon>
    </lineage>
</organism>
<proteinExistence type="predicted"/>
<dbReference type="AlphaFoldDB" id="A0A2R4TB00"/>
<evidence type="ECO:0000256" key="1">
    <source>
        <dbReference type="SAM" id="MobiDB-lite"/>
    </source>
</evidence>
<feature type="region of interest" description="Disordered" evidence="1">
    <location>
        <begin position="43"/>
        <end position="111"/>
    </location>
</feature>
<evidence type="ECO:0000313" key="2">
    <source>
        <dbReference type="EMBL" id="AVZ76267.1"/>
    </source>
</evidence>
<reference evidence="2 3" key="1">
    <citation type="submission" date="2018-01" db="EMBL/GenBank/DDBJ databases">
        <title>Complete genome sequence of Streptomyces lunaelactis MM109T, a Ferroverdin A producer isolated from cave moonmilk deposits.</title>
        <authorList>
            <person name="Naome A."/>
            <person name="Martinet L."/>
            <person name="Maciejewska M."/>
            <person name="Anderssen S."/>
            <person name="Adam D."/>
            <person name="Tenconi E."/>
            <person name="Deflandre B."/>
            <person name="Arguelles-Arias A."/>
            <person name="Calusinska M."/>
            <person name="Copieters W."/>
            <person name="Karim L."/>
            <person name="Hanikenne M."/>
            <person name="Baurain D."/>
            <person name="van Wezel G."/>
            <person name="Smargiasso N."/>
            <person name="de Pauw E."/>
            <person name="Delfosse P."/>
            <person name="Rigali S."/>
        </authorList>
    </citation>
    <scope>NUCLEOTIDE SEQUENCE [LARGE SCALE GENOMIC DNA]</scope>
    <source>
        <strain evidence="2 3">MM109</strain>
    </source>
</reference>
<dbReference type="GeneID" id="55660020"/>
<accession>A0A2R4TB00</accession>
<evidence type="ECO:0000313" key="3">
    <source>
        <dbReference type="Proteomes" id="UP000244201"/>
    </source>
</evidence>
<dbReference type="RefSeq" id="WP_108153555.1">
    <property type="nucleotide sequence ID" value="NZ_CP026304.1"/>
</dbReference>
<sequence length="125" mass="13041">MSPVIPVRMNRPVPAAATARRAVVLLVLLALLGVCHGSGSMAGAPELRMPATVPFDPVGESLPEESGTEQSAPARDRRPARTVVPPPGLRPGDETVAPAPYRPGIGRPVDLAPPSRTARCVVLRC</sequence>
<dbReference type="Proteomes" id="UP000244201">
    <property type="component" value="Chromosome"/>
</dbReference>
<gene>
    <name evidence="2" type="ORF">SLUN_32750</name>
</gene>